<dbReference type="OrthoDB" id="5988811at2759"/>
<evidence type="ECO:0000256" key="3">
    <source>
        <dbReference type="ARBA" id="ARBA00022946"/>
    </source>
</evidence>
<dbReference type="PANTHER" id="PTHR21035">
    <property type="entry name" value="28S RIBOSOMAL PROTEIN S26, MITOCHONDRIAL"/>
    <property type="match status" value="1"/>
</dbReference>
<dbReference type="EMBL" id="VIIS01002154">
    <property type="protein sequence ID" value="KAF0287949.1"/>
    <property type="molecule type" value="Genomic_DNA"/>
</dbReference>
<keyword evidence="3" id="KW-0809">Transit peptide</keyword>
<keyword evidence="4 10" id="KW-0689">Ribosomal protein</keyword>
<name>A0A6A4V474_AMPAM</name>
<sequence length="211" mass="24634">MALSRGCLSGLARRDWWLDAGSRCLTVSAVSLHKTRWMPTAPSKVYRVPKRPEIPQEDRVELKNLYNSYRTAMKSLNGYLRADWQRRQSSRAQPGHVLSPEEEEAEHRQLMEFNRAENARMAAERQARLSAQAEAIRRKVERLQQDAVEQQQRDHESAVSLIRTQEEISRLYIPREKLEEAIENAINNETDYNYAIDREGRRCEGRLTRPS</sequence>
<evidence type="ECO:0000256" key="6">
    <source>
        <dbReference type="ARBA" id="ARBA00023274"/>
    </source>
</evidence>
<dbReference type="AlphaFoldDB" id="A0A6A4V474"/>
<evidence type="ECO:0000256" key="9">
    <source>
        <dbReference type="SAM" id="Coils"/>
    </source>
</evidence>
<evidence type="ECO:0000256" key="1">
    <source>
        <dbReference type="ARBA" id="ARBA00004173"/>
    </source>
</evidence>
<organism evidence="10 11">
    <name type="scientific">Amphibalanus amphitrite</name>
    <name type="common">Striped barnacle</name>
    <name type="synonym">Balanus amphitrite</name>
    <dbReference type="NCBI Taxonomy" id="1232801"/>
    <lineage>
        <taxon>Eukaryota</taxon>
        <taxon>Metazoa</taxon>
        <taxon>Ecdysozoa</taxon>
        <taxon>Arthropoda</taxon>
        <taxon>Crustacea</taxon>
        <taxon>Multicrustacea</taxon>
        <taxon>Cirripedia</taxon>
        <taxon>Thoracica</taxon>
        <taxon>Thoracicalcarea</taxon>
        <taxon>Balanomorpha</taxon>
        <taxon>Balanoidea</taxon>
        <taxon>Balanidae</taxon>
        <taxon>Amphibalaninae</taxon>
        <taxon>Amphibalanus</taxon>
    </lineage>
</organism>
<accession>A0A6A4V474</accession>
<evidence type="ECO:0000313" key="11">
    <source>
        <dbReference type="Proteomes" id="UP000440578"/>
    </source>
</evidence>
<keyword evidence="11" id="KW-1185">Reference proteome</keyword>
<reference evidence="10 11" key="1">
    <citation type="submission" date="2019-07" db="EMBL/GenBank/DDBJ databases">
        <title>Draft genome assembly of a fouling barnacle, Amphibalanus amphitrite (Darwin, 1854): The first reference genome for Thecostraca.</title>
        <authorList>
            <person name="Kim W."/>
        </authorList>
    </citation>
    <scope>NUCLEOTIDE SEQUENCE [LARGE SCALE GENOMIC DNA]</scope>
    <source>
        <strain evidence="10">SNU_AA5</strain>
        <tissue evidence="10">Soma without cirri and trophi</tissue>
    </source>
</reference>
<evidence type="ECO:0000256" key="2">
    <source>
        <dbReference type="ARBA" id="ARBA00009672"/>
    </source>
</evidence>
<evidence type="ECO:0000256" key="7">
    <source>
        <dbReference type="ARBA" id="ARBA00035138"/>
    </source>
</evidence>
<dbReference type="PANTHER" id="PTHR21035:SF2">
    <property type="entry name" value="SMALL RIBOSOMAL SUBUNIT PROTEIN MS26"/>
    <property type="match status" value="1"/>
</dbReference>
<evidence type="ECO:0000256" key="4">
    <source>
        <dbReference type="ARBA" id="ARBA00022980"/>
    </source>
</evidence>
<dbReference type="GO" id="GO:0005763">
    <property type="term" value="C:mitochondrial small ribosomal subunit"/>
    <property type="evidence" value="ECO:0007669"/>
    <property type="project" value="InterPro"/>
</dbReference>
<dbReference type="Proteomes" id="UP000440578">
    <property type="component" value="Unassembled WGS sequence"/>
</dbReference>
<dbReference type="Pfam" id="PF14943">
    <property type="entry name" value="MRP-S26"/>
    <property type="match status" value="1"/>
</dbReference>
<feature type="coiled-coil region" evidence="9">
    <location>
        <begin position="126"/>
        <end position="153"/>
    </location>
</feature>
<evidence type="ECO:0000313" key="10">
    <source>
        <dbReference type="EMBL" id="KAF0287949.1"/>
    </source>
</evidence>
<gene>
    <name evidence="10" type="primary">mRpS26</name>
    <name evidence="10" type="ORF">FJT64_013637</name>
</gene>
<comment type="caution">
    <text evidence="10">The sequence shown here is derived from an EMBL/GenBank/DDBJ whole genome shotgun (WGS) entry which is preliminary data.</text>
</comment>
<comment type="subcellular location">
    <subcellularLocation>
        <location evidence="1">Mitochondrion</location>
    </subcellularLocation>
</comment>
<keyword evidence="6" id="KW-0687">Ribonucleoprotein</keyword>
<proteinExistence type="inferred from homology"/>
<evidence type="ECO:0000256" key="5">
    <source>
        <dbReference type="ARBA" id="ARBA00023128"/>
    </source>
</evidence>
<dbReference type="InterPro" id="IPR026140">
    <property type="entry name" value="Ribosomal_mS26"/>
</dbReference>
<protein>
    <recommendedName>
        <fullName evidence="7">Small ribosomal subunit protein mS26</fullName>
    </recommendedName>
    <alternativeName>
        <fullName evidence="8">28S ribosomal protein S26, mitochondrial</fullName>
    </alternativeName>
</protein>
<evidence type="ECO:0000256" key="8">
    <source>
        <dbReference type="ARBA" id="ARBA00035344"/>
    </source>
</evidence>
<keyword evidence="9" id="KW-0175">Coiled coil</keyword>
<keyword evidence="5" id="KW-0496">Mitochondrion</keyword>
<comment type="similarity">
    <text evidence="2">Belongs to the mitochondrion-specific ribosomal protein mS26 family.</text>
</comment>